<evidence type="ECO:0000256" key="2">
    <source>
        <dbReference type="ARBA" id="ARBA00005616"/>
    </source>
</evidence>
<feature type="repeat" description="WD" evidence="6">
    <location>
        <begin position="201"/>
        <end position="230"/>
    </location>
</feature>
<evidence type="ECO:0008006" key="9">
    <source>
        <dbReference type="Google" id="ProtNLM"/>
    </source>
</evidence>
<reference evidence="8" key="2">
    <citation type="submission" date="2023-11" db="UniProtKB">
        <authorList>
            <consortium name="WormBaseParasite"/>
        </authorList>
    </citation>
    <scope>IDENTIFICATION</scope>
</reference>
<dbReference type="InterPro" id="IPR036322">
    <property type="entry name" value="WD40_repeat_dom_sf"/>
</dbReference>
<dbReference type="GO" id="GO:0048188">
    <property type="term" value="C:Set1C/COMPASS complex"/>
    <property type="evidence" value="ECO:0007669"/>
    <property type="project" value="TreeGrafter"/>
</dbReference>
<dbReference type="GO" id="GO:0016070">
    <property type="term" value="P:RNA metabolic process"/>
    <property type="evidence" value="ECO:0007669"/>
    <property type="project" value="UniProtKB-ARBA"/>
</dbReference>
<evidence type="ECO:0000256" key="6">
    <source>
        <dbReference type="PROSITE-ProRule" id="PRU00221"/>
    </source>
</evidence>
<evidence type="ECO:0000256" key="4">
    <source>
        <dbReference type="ARBA" id="ARBA00022737"/>
    </source>
</evidence>
<evidence type="ECO:0000256" key="5">
    <source>
        <dbReference type="ARBA" id="ARBA00023242"/>
    </source>
</evidence>
<evidence type="ECO:0000256" key="3">
    <source>
        <dbReference type="ARBA" id="ARBA00022574"/>
    </source>
</evidence>
<dbReference type="Proteomes" id="UP000050795">
    <property type="component" value="Unassembled WGS sequence"/>
</dbReference>
<organism evidence="7 8">
    <name type="scientific">Trichobilharzia regenti</name>
    <name type="common">Nasal bird schistosome</name>
    <dbReference type="NCBI Taxonomy" id="157069"/>
    <lineage>
        <taxon>Eukaryota</taxon>
        <taxon>Metazoa</taxon>
        <taxon>Spiralia</taxon>
        <taxon>Lophotrochozoa</taxon>
        <taxon>Platyhelminthes</taxon>
        <taxon>Trematoda</taxon>
        <taxon>Digenea</taxon>
        <taxon>Strigeidida</taxon>
        <taxon>Schistosomatoidea</taxon>
        <taxon>Schistosomatidae</taxon>
        <taxon>Trichobilharzia</taxon>
    </lineage>
</organism>
<accession>A0AA85JI76</accession>
<dbReference type="AlphaFoldDB" id="A0AA85JI76"/>
<keyword evidence="4" id="KW-0677">Repeat</keyword>
<reference evidence="7" key="1">
    <citation type="submission" date="2022-06" db="EMBL/GenBank/DDBJ databases">
        <authorList>
            <person name="Berger JAMES D."/>
            <person name="Berger JAMES D."/>
        </authorList>
    </citation>
    <scope>NUCLEOTIDE SEQUENCE [LARGE SCALE GENOMIC DNA]</scope>
</reference>
<dbReference type="PANTHER" id="PTHR19861">
    <property type="entry name" value="WD40 REPEAT PROTEIN SWD2"/>
    <property type="match status" value="1"/>
</dbReference>
<name>A0AA85JI76_TRIRE</name>
<protein>
    <recommendedName>
        <fullName evidence="9">WD_REPEATS_REGION domain-containing protein</fullName>
    </recommendedName>
</protein>
<evidence type="ECO:0000256" key="1">
    <source>
        <dbReference type="ARBA" id="ARBA00004123"/>
    </source>
</evidence>
<evidence type="ECO:0000313" key="8">
    <source>
        <dbReference type="WBParaSite" id="TREG1_21820.3"/>
    </source>
</evidence>
<dbReference type="InterPro" id="IPR001680">
    <property type="entry name" value="WD40_rpt"/>
</dbReference>
<dbReference type="InterPro" id="IPR015943">
    <property type="entry name" value="WD40/YVTN_repeat-like_dom_sf"/>
</dbReference>
<comment type="similarity">
    <text evidence="2">Belongs to the WD repeat SWD2 family.</text>
</comment>
<keyword evidence="5" id="KW-0539">Nucleus</keyword>
<feature type="repeat" description="WD" evidence="6">
    <location>
        <begin position="56"/>
        <end position="91"/>
    </location>
</feature>
<dbReference type="SMART" id="SM00320">
    <property type="entry name" value="WD40"/>
    <property type="match status" value="5"/>
</dbReference>
<dbReference type="PANTHER" id="PTHR19861:SF0">
    <property type="entry name" value="WD REPEAT-CONTAINING PROTEIN 82"/>
    <property type="match status" value="1"/>
</dbReference>
<dbReference type="SUPFAM" id="SSF50978">
    <property type="entry name" value="WD40 repeat-like"/>
    <property type="match status" value="1"/>
</dbReference>
<proteinExistence type="inferred from homology"/>
<evidence type="ECO:0000313" key="7">
    <source>
        <dbReference type="Proteomes" id="UP000050795"/>
    </source>
</evidence>
<dbReference type="PROSITE" id="PS50294">
    <property type="entry name" value="WD_REPEATS_REGION"/>
    <property type="match status" value="1"/>
</dbReference>
<dbReference type="Gene3D" id="2.130.10.10">
    <property type="entry name" value="YVTN repeat-like/Quinoprotein amine dehydrogenase"/>
    <property type="match status" value="2"/>
</dbReference>
<dbReference type="GO" id="GO:0003682">
    <property type="term" value="F:chromatin binding"/>
    <property type="evidence" value="ECO:0007669"/>
    <property type="project" value="TreeGrafter"/>
</dbReference>
<keyword evidence="7" id="KW-1185">Reference proteome</keyword>
<sequence length="273" mass="30544">MRLLFYRPRRTLFSKKYGVNLIQFTHSPSTAIHASTKIDDTIRYLSLHDNKYIRYFQSHVSRVVSLCMSPIDDTFLSGAMDFTIRLWDLRSPNCHGVMHISGRPTTAFDPEGLIFAAGISSESVKLYDLRSFDKGPFATFKLGAEANGCFWTNLQFSPDGKALVLTTNGTHIRMIDAFKGTHLHTFTVVPNAERLMLNATFTPDSQFILVGSPDGVVHIWSVETGVRVANIPGYENVNNLLNPAINSMAFNPRFAMLATGSFQTCLWLPALEE</sequence>
<dbReference type="InterPro" id="IPR037867">
    <property type="entry name" value="Swd2/WDR82"/>
</dbReference>
<dbReference type="WBParaSite" id="TREG1_21820.3">
    <property type="protein sequence ID" value="TREG1_21820.3"/>
    <property type="gene ID" value="TREG1_21820"/>
</dbReference>
<keyword evidence="3 6" id="KW-0853">WD repeat</keyword>
<comment type="subcellular location">
    <subcellularLocation>
        <location evidence="1">Nucleus</location>
    </subcellularLocation>
</comment>
<dbReference type="Pfam" id="PF00400">
    <property type="entry name" value="WD40"/>
    <property type="match status" value="2"/>
</dbReference>
<dbReference type="PROSITE" id="PS50082">
    <property type="entry name" value="WD_REPEATS_2"/>
    <property type="match status" value="2"/>
</dbReference>